<dbReference type="InterPro" id="IPR050075">
    <property type="entry name" value="LeuD"/>
</dbReference>
<evidence type="ECO:0000259" key="12">
    <source>
        <dbReference type="Pfam" id="PF00694"/>
    </source>
</evidence>
<comment type="pathway">
    <text evidence="3">Amino-acid biosynthesis; L-leucine biosynthesis; L-leucine from 3-methyl-2-oxobutanoate: step 2/4.</text>
</comment>
<evidence type="ECO:0000256" key="4">
    <source>
        <dbReference type="ARBA" id="ARBA00009845"/>
    </source>
</evidence>
<evidence type="ECO:0000256" key="9">
    <source>
        <dbReference type="ARBA" id="ARBA00023239"/>
    </source>
</evidence>
<keyword evidence="8" id="KW-0028">Amino-acid biosynthesis</keyword>
<protein>
    <recommendedName>
        <fullName evidence="6">3-isopropylmalate dehydratase</fullName>
        <ecNumber evidence="6">4.2.1.33</ecNumber>
    </recommendedName>
</protein>
<comment type="similarity">
    <text evidence="4">Belongs to the LeuD family. LeuD type 1 subfamily.</text>
</comment>
<evidence type="ECO:0000256" key="2">
    <source>
        <dbReference type="ARBA" id="ARBA00002695"/>
    </source>
</evidence>
<evidence type="ECO:0000313" key="14">
    <source>
        <dbReference type="Proteomes" id="UP000053235"/>
    </source>
</evidence>
<evidence type="ECO:0000256" key="7">
    <source>
        <dbReference type="ARBA" id="ARBA00022430"/>
    </source>
</evidence>
<evidence type="ECO:0000256" key="8">
    <source>
        <dbReference type="ARBA" id="ARBA00022605"/>
    </source>
</evidence>
<feature type="region of interest" description="Disordered" evidence="11">
    <location>
        <begin position="186"/>
        <end position="212"/>
    </location>
</feature>
<name>A0A0M7AKK5_9HYPH</name>
<dbReference type="GO" id="GO:0003861">
    <property type="term" value="F:3-isopropylmalate dehydratase activity"/>
    <property type="evidence" value="ECO:0007669"/>
    <property type="project" value="UniProtKB-EC"/>
</dbReference>
<dbReference type="PANTHER" id="PTHR43345">
    <property type="entry name" value="3-ISOPROPYLMALATE DEHYDRATASE SMALL SUBUNIT 2-RELATED-RELATED"/>
    <property type="match status" value="1"/>
</dbReference>
<dbReference type="EC" id="4.2.1.33" evidence="6"/>
<dbReference type="UniPathway" id="UPA00048">
    <property type="reaction ID" value="UER00071"/>
</dbReference>
<evidence type="ECO:0000313" key="13">
    <source>
        <dbReference type="EMBL" id="CTQ75685.1"/>
    </source>
</evidence>
<dbReference type="RefSeq" id="WP_055673547.1">
    <property type="nucleotide sequence ID" value="NZ_CXWD01000022.1"/>
</dbReference>
<accession>A0A0M7AKK5</accession>
<keyword evidence="10" id="KW-0100">Branched-chain amino acid biosynthesis</keyword>
<dbReference type="OrthoDB" id="9777465at2"/>
<dbReference type="EMBL" id="CXWD01000022">
    <property type="protein sequence ID" value="CTQ75685.1"/>
    <property type="molecule type" value="Genomic_DNA"/>
</dbReference>
<dbReference type="NCBIfam" id="NF002458">
    <property type="entry name" value="PRK01641.1"/>
    <property type="match status" value="1"/>
</dbReference>
<feature type="domain" description="Aconitase A/isopropylmalate dehydratase small subunit swivel" evidence="12">
    <location>
        <begin position="2"/>
        <end position="119"/>
    </location>
</feature>
<dbReference type="CDD" id="cd01577">
    <property type="entry name" value="IPMI_Swivel"/>
    <property type="match status" value="1"/>
</dbReference>
<dbReference type="InterPro" id="IPR000573">
    <property type="entry name" value="AconitaseA/IPMdHydase_ssu_swvl"/>
</dbReference>
<comment type="catalytic activity">
    <reaction evidence="1">
        <text>(2R,3S)-3-isopropylmalate = (2S)-2-isopropylmalate</text>
        <dbReference type="Rhea" id="RHEA:32287"/>
        <dbReference type="ChEBI" id="CHEBI:1178"/>
        <dbReference type="ChEBI" id="CHEBI:35121"/>
        <dbReference type="EC" id="4.2.1.33"/>
    </reaction>
</comment>
<dbReference type="Proteomes" id="UP000053235">
    <property type="component" value="Unassembled WGS sequence"/>
</dbReference>
<keyword evidence="7" id="KW-0432">Leucine biosynthesis</keyword>
<dbReference type="AlphaFoldDB" id="A0A0M7AKK5"/>
<dbReference type="PANTHER" id="PTHR43345:SF5">
    <property type="entry name" value="3-ISOPROPYLMALATE DEHYDRATASE SMALL SUBUNIT"/>
    <property type="match status" value="1"/>
</dbReference>
<dbReference type="InterPro" id="IPR004431">
    <property type="entry name" value="3-IsopropMal_deHydase_ssu"/>
</dbReference>
<evidence type="ECO:0000256" key="1">
    <source>
        <dbReference type="ARBA" id="ARBA00000491"/>
    </source>
</evidence>
<feature type="compositionally biased region" description="Polar residues" evidence="11">
    <location>
        <begin position="193"/>
        <end position="212"/>
    </location>
</feature>
<evidence type="ECO:0000256" key="5">
    <source>
        <dbReference type="ARBA" id="ARBA00011271"/>
    </source>
</evidence>
<reference evidence="14" key="1">
    <citation type="submission" date="2015-07" db="EMBL/GenBank/DDBJ databases">
        <authorList>
            <person name="Rodrigo-Torres Lidia"/>
            <person name="Arahal R.David."/>
        </authorList>
    </citation>
    <scope>NUCLEOTIDE SEQUENCE [LARGE SCALE GENOMIC DNA]</scope>
    <source>
        <strain evidence="14">CECT 5112</strain>
    </source>
</reference>
<keyword evidence="9 13" id="KW-0456">Lyase</keyword>
<dbReference type="InterPro" id="IPR033940">
    <property type="entry name" value="IPMI_Swivel"/>
</dbReference>
<sequence length="212" mass="23252">MAGWTEHQGQAVALPVHNIDTDQLIPARFMSTPRSEGYGQFLLHDLRRLDDGLECPDFPLNQFPQASILIAGRNFGSGSSREAAVYALVDAGFKAVVAPSFGDIFASNAVNNGLLPALISEADLECLTGELNEGCGPAHIHLEHGYIIVGGSEVPFSLDNSWRTKLINGWDDIDLTLQHERAIEKHKQDRRTTSSWVWPNAEDQNSQMNGSQ</sequence>
<dbReference type="GO" id="GO:0009098">
    <property type="term" value="P:L-leucine biosynthetic process"/>
    <property type="evidence" value="ECO:0007669"/>
    <property type="project" value="UniProtKB-UniPathway"/>
</dbReference>
<dbReference type="GO" id="GO:0009316">
    <property type="term" value="C:3-isopropylmalate dehydratase complex"/>
    <property type="evidence" value="ECO:0007669"/>
    <property type="project" value="InterPro"/>
</dbReference>
<evidence type="ECO:0000256" key="11">
    <source>
        <dbReference type="SAM" id="MobiDB-lite"/>
    </source>
</evidence>
<proteinExistence type="inferred from homology"/>
<gene>
    <name evidence="13" type="primary">leuD_2</name>
    <name evidence="13" type="ORF">LAX5112_04328</name>
</gene>
<evidence type="ECO:0000256" key="10">
    <source>
        <dbReference type="ARBA" id="ARBA00023304"/>
    </source>
</evidence>
<evidence type="ECO:0000256" key="3">
    <source>
        <dbReference type="ARBA" id="ARBA00004729"/>
    </source>
</evidence>
<dbReference type="SUPFAM" id="SSF52016">
    <property type="entry name" value="LeuD/IlvD-like"/>
    <property type="match status" value="1"/>
</dbReference>
<dbReference type="NCBIfam" id="TIGR00171">
    <property type="entry name" value="leuD"/>
    <property type="match status" value="1"/>
</dbReference>
<dbReference type="InterPro" id="IPR015928">
    <property type="entry name" value="Aconitase/3IPM_dehydase_swvl"/>
</dbReference>
<comment type="subunit">
    <text evidence="5">Heterodimer of LeuC and LeuD.</text>
</comment>
<organism evidence="13 14">
    <name type="scientific">Roseibium alexandrii</name>
    <dbReference type="NCBI Taxonomy" id="388408"/>
    <lineage>
        <taxon>Bacteria</taxon>
        <taxon>Pseudomonadati</taxon>
        <taxon>Pseudomonadota</taxon>
        <taxon>Alphaproteobacteria</taxon>
        <taxon>Hyphomicrobiales</taxon>
        <taxon>Stappiaceae</taxon>
        <taxon>Roseibium</taxon>
    </lineage>
</organism>
<comment type="function">
    <text evidence="2">Catalyzes the isomerization between 2-isopropylmalate and 3-isopropylmalate, via the formation of 2-isopropylmaleate.</text>
</comment>
<dbReference type="Gene3D" id="3.20.19.10">
    <property type="entry name" value="Aconitase, domain 4"/>
    <property type="match status" value="1"/>
</dbReference>
<keyword evidence="14" id="KW-1185">Reference proteome</keyword>
<dbReference type="STRING" id="388408.LAX5112_04328"/>
<dbReference type="Pfam" id="PF00694">
    <property type="entry name" value="Aconitase_C"/>
    <property type="match status" value="1"/>
</dbReference>
<evidence type="ECO:0000256" key="6">
    <source>
        <dbReference type="ARBA" id="ARBA00011998"/>
    </source>
</evidence>